<evidence type="ECO:0008006" key="4">
    <source>
        <dbReference type="Google" id="ProtNLM"/>
    </source>
</evidence>
<reference evidence="2 3" key="1">
    <citation type="submission" date="2016-10" db="EMBL/GenBank/DDBJ databases">
        <authorList>
            <person name="de Groot N.N."/>
        </authorList>
    </citation>
    <scope>NUCLEOTIDE SEQUENCE [LARGE SCALE GENOMIC DNA]</scope>
    <source>
        <strain evidence="2 3">AR40</strain>
    </source>
</reference>
<sequence>MENFVIDSYGKKTTFASFLPGIAGIKGIPIWCYYVNRGQGVVSFGVDNKDHAIMEFYPAHTAYQNVKRTGFRTFIKSGDKFAESFADEDNAHKMLVGANTLSIEEDNVDTGLRTKVTYFVLPEEKIGGLVRKVCIENISDQDKEIEIIDGMPALIPYGVSLDSMKNMAQLSKAWMQVEEPFVNVSYYRVRASMEDTASVTTVAGGNFSLAIDEKGEFLKPVIDPDAVFGYDNSLSKPVNFIEGGLGGVLDTKQSRSNLIPSSFFAKKDRLSKGESTCIYELIGQVEDVSVLKRFLSGEEGSGKKSVTEKSASEKSTSEKSAPSANTFTKLTPKFFEKKLERAIELTDDLTDIVSTKTGDKNFDEYTRYTFMDNVLRGGLPIKIGDNKVFYVYSRKHGDLEREYNYFAMSPEFYSQGNGNFRDVNQNRRMDSFFAPYTDRAGIKMFYSLIQTDGYNPLSIEKITYSIDRVVLEDILSGYISKIEEGHEDLLSAHLEDYYDGDNFDKEKFRNTIYEVVKDKHFTPGHLALVCDGDVFDKIMDSSTADVNASFGEGYWSDHWTYNLDLVEEYLSLYPEKRQELLFEKDYTYYASQKKINKRSKRYEETEGGIRQYYALDTDTVRQDTGKELRTKDGHIYKGTLLEKLILLCTTKFAALDPAQMGVEMEGGKPGWYDALNGLPGLLGSSMAESYELERTLAWTIDALSSYEGDVAIFKELWEFMSDIYHITENVEDCNIYWNLVNDRKEKYWDDVFERIDGSVSTVPAAEALAVLTRFKEIVDEGIKKAIKLGNGICPTYFYYDVTYYTKDDDGIHPVSFKVNMVPLFLEGPVRYLKTAIDLDKKRALYDRIKESDLYDDKLKMYKINAPLSSASYELGRCRCFTPGWLENESIWLHMEYKYLLELVRSGLYKEYIDDLRTAIVPFMDPSVYGRSIYENSSFIASSAGPDDKIHGKGFVARLSGSTIEFMSMWKIMMFGNEPFMLESGELVFAPSPVIPEYLIPESEGGDKVISARFMGQTDIVYHLGERKDYIPGEYKITKMVATDAEGQEEEITGQVMKADAAIALRSGAYKKVDIYLA</sequence>
<dbReference type="GO" id="GO:0005975">
    <property type="term" value="P:carbohydrate metabolic process"/>
    <property type="evidence" value="ECO:0007669"/>
    <property type="project" value="InterPro"/>
</dbReference>
<dbReference type="EMBL" id="FOGJ01000010">
    <property type="protein sequence ID" value="SER73489.1"/>
    <property type="molecule type" value="Genomic_DNA"/>
</dbReference>
<feature type="region of interest" description="Disordered" evidence="1">
    <location>
        <begin position="300"/>
        <end position="324"/>
    </location>
</feature>
<evidence type="ECO:0000313" key="2">
    <source>
        <dbReference type="EMBL" id="SER73489.1"/>
    </source>
</evidence>
<dbReference type="AlphaFoldDB" id="A0A1H9RNP2"/>
<gene>
    <name evidence="2" type="ORF">SAMN04487884_11020</name>
</gene>
<dbReference type="SUPFAM" id="SSF48208">
    <property type="entry name" value="Six-hairpin glycosidases"/>
    <property type="match status" value="1"/>
</dbReference>
<evidence type="ECO:0000256" key="1">
    <source>
        <dbReference type="SAM" id="MobiDB-lite"/>
    </source>
</evidence>
<protein>
    <recommendedName>
        <fullName evidence="4">Cellobiose phosphorylase</fullName>
    </recommendedName>
</protein>
<organism evidence="2 3">
    <name type="scientific">Butyrivibrio fibrisolvens</name>
    <dbReference type="NCBI Taxonomy" id="831"/>
    <lineage>
        <taxon>Bacteria</taxon>
        <taxon>Bacillati</taxon>
        <taxon>Bacillota</taxon>
        <taxon>Clostridia</taxon>
        <taxon>Lachnospirales</taxon>
        <taxon>Lachnospiraceae</taxon>
        <taxon>Butyrivibrio</taxon>
    </lineage>
</organism>
<dbReference type="Proteomes" id="UP000182584">
    <property type="component" value="Unassembled WGS sequence"/>
</dbReference>
<evidence type="ECO:0000313" key="3">
    <source>
        <dbReference type="Proteomes" id="UP000182584"/>
    </source>
</evidence>
<dbReference type="OrthoDB" id="38684at2"/>
<dbReference type="InterPro" id="IPR008928">
    <property type="entry name" value="6-hairpin_glycosidase_sf"/>
</dbReference>
<proteinExistence type="predicted"/>
<accession>A0A1H9RNP2</accession>
<dbReference type="RefSeq" id="WP_074755796.1">
    <property type="nucleotide sequence ID" value="NZ_FOGJ01000010.1"/>
</dbReference>
<name>A0A1H9RNP2_BUTFI</name>
<feature type="compositionally biased region" description="Basic and acidic residues" evidence="1">
    <location>
        <begin position="300"/>
        <end position="317"/>
    </location>
</feature>